<evidence type="ECO:0000313" key="3">
    <source>
        <dbReference type="Proteomes" id="UP000467240"/>
    </source>
</evidence>
<dbReference type="Pfam" id="PF07811">
    <property type="entry name" value="TadE"/>
    <property type="match status" value="1"/>
</dbReference>
<dbReference type="Proteomes" id="UP000467240">
    <property type="component" value="Unassembled WGS sequence"/>
</dbReference>
<keyword evidence="3" id="KW-1185">Reference proteome</keyword>
<dbReference type="NCBIfam" id="NF041390">
    <property type="entry name" value="TadE_Rv3655c"/>
    <property type="match status" value="1"/>
</dbReference>
<organism evidence="2 3">
    <name type="scientific">Pseudoclavibacter chungangensis</name>
    <dbReference type="NCBI Taxonomy" id="587635"/>
    <lineage>
        <taxon>Bacteria</taxon>
        <taxon>Bacillati</taxon>
        <taxon>Actinomycetota</taxon>
        <taxon>Actinomycetes</taxon>
        <taxon>Micrococcales</taxon>
        <taxon>Microbacteriaceae</taxon>
        <taxon>Pseudoclavibacter</taxon>
    </lineage>
</organism>
<feature type="domain" description="TadE-like" evidence="1">
    <location>
        <begin position="5"/>
        <end position="47"/>
    </location>
</feature>
<dbReference type="InterPro" id="IPR012495">
    <property type="entry name" value="TadE-like_dom"/>
</dbReference>
<dbReference type="EMBL" id="WBJZ01000006">
    <property type="protein sequence ID" value="KAB1659539.1"/>
    <property type="molecule type" value="Genomic_DNA"/>
</dbReference>
<proteinExistence type="predicted"/>
<gene>
    <name evidence="2" type="ORF">F8O01_05515</name>
</gene>
<accession>A0A7J5BYV9</accession>
<reference evidence="2 3" key="1">
    <citation type="submission" date="2019-09" db="EMBL/GenBank/DDBJ databases">
        <title>Phylogeny of genus Pseudoclavibacter and closely related genus.</title>
        <authorList>
            <person name="Li Y."/>
        </authorList>
    </citation>
    <scope>NUCLEOTIDE SEQUENCE [LARGE SCALE GENOMIC DNA]</scope>
    <source>
        <strain evidence="2 3">DSM 23821</strain>
    </source>
</reference>
<name>A0A7J5BYV9_9MICO</name>
<protein>
    <recommendedName>
        <fullName evidence="1">TadE-like domain-containing protein</fullName>
    </recommendedName>
</protein>
<evidence type="ECO:0000313" key="2">
    <source>
        <dbReference type="EMBL" id="KAB1659539.1"/>
    </source>
</evidence>
<sequence length="110" mass="10815">MGERGSVTAEVAIAMPAVALVLALCLGGVHAVGQQVRLQDAASVAARALGRGEAESSARALVAATVPGATLETDRSVELVCATASANVRLVGAPTPIEIGARACAPTAGR</sequence>
<comment type="caution">
    <text evidence="2">The sequence shown here is derived from an EMBL/GenBank/DDBJ whole genome shotgun (WGS) entry which is preliminary data.</text>
</comment>
<evidence type="ECO:0000259" key="1">
    <source>
        <dbReference type="Pfam" id="PF07811"/>
    </source>
</evidence>
<dbReference type="OrthoDB" id="5126126at2"/>
<dbReference type="AlphaFoldDB" id="A0A7J5BYV9"/>
<dbReference type="InterPro" id="IPR049790">
    <property type="entry name" value="Rv3655c/TadE"/>
</dbReference>